<accession>A0A518GZ02</accession>
<evidence type="ECO:0000313" key="2">
    <source>
        <dbReference type="Proteomes" id="UP000317835"/>
    </source>
</evidence>
<dbReference type="Proteomes" id="UP000317835">
    <property type="component" value="Chromosome"/>
</dbReference>
<organism evidence="1 2">
    <name type="scientific">Tautonia plasticadhaerens</name>
    <dbReference type="NCBI Taxonomy" id="2527974"/>
    <lineage>
        <taxon>Bacteria</taxon>
        <taxon>Pseudomonadati</taxon>
        <taxon>Planctomycetota</taxon>
        <taxon>Planctomycetia</taxon>
        <taxon>Isosphaerales</taxon>
        <taxon>Isosphaeraceae</taxon>
        <taxon>Tautonia</taxon>
    </lineage>
</organism>
<reference evidence="1 2" key="1">
    <citation type="submission" date="2019-02" db="EMBL/GenBank/DDBJ databases">
        <title>Deep-cultivation of Planctomycetes and their phenomic and genomic characterization uncovers novel biology.</title>
        <authorList>
            <person name="Wiegand S."/>
            <person name="Jogler M."/>
            <person name="Boedeker C."/>
            <person name="Pinto D."/>
            <person name="Vollmers J."/>
            <person name="Rivas-Marin E."/>
            <person name="Kohn T."/>
            <person name="Peeters S.H."/>
            <person name="Heuer A."/>
            <person name="Rast P."/>
            <person name="Oberbeckmann S."/>
            <person name="Bunk B."/>
            <person name="Jeske O."/>
            <person name="Meyerdierks A."/>
            <person name="Storesund J.E."/>
            <person name="Kallscheuer N."/>
            <person name="Luecker S."/>
            <person name="Lage O.M."/>
            <person name="Pohl T."/>
            <person name="Merkel B.J."/>
            <person name="Hornburger P."/>
            <person name="Mueller R.-W."/>
            <person name="Bruemmer F."/>
            <person name="Labrenz M."/>
            <person name="Spormann A.M."/>
            <person name="Op den Camp H."/>
            <person name="Overmann J."/>
            <person name="Amann R."/>
            <person name="Jetten M.S.M."/>
            <person name="Mascher T."/>
            <person name="Medema M.H."/>
            <person name="Devos D.P."/>
            <person name="Kaster A.-K."/>
            <person name="Ovreas L."/>
            <person name="Rohde M."/>
            <person name="Galperin M.Y."/>
            <person name="Jogler C."/>
        </authorList>
    </citation>
    <scope>NUCLEOTIDE SEQUENCE [LARGE SCALE GENOMIC DNA]</scope>
    <source>
        <strain evidence="1 2">ElP</strain>
    </source>
</reference>
<proteinExistence type="predicted"/>
<dbReference type="RefSeq" id="WP_197446805.1">
    <property type="nucleotide sequence ID" value="NZ_CP036426.1"/>
</dbReference>
<keyword evidence="2" id="KW-1185">Reference proteome</keyword>
<gene>
    <name evidence="1" type="ORF">ElP_16310</name>
</gene>
<evidence type="ECO:0000313" key="1">
    <source>
        <dbReference type="EMBL" id="QDV33752.1"/>
    </source>
</evidence>
<dbReference type="AlphaFoldDB" id="A0A518GZ02"/>
<dbReference type="EMBL" id="CP036426">
    <property type="protein sequence ID" value="QDV33752.1"/>
    <property type="molecule type" value="Genomic_DNA"/>
</dbReference>
<protein>
    <submittedName>
        <fullName evidence="1">Uncharacterized protein</fullName>
    </submittedName>
</protein>
<sequence>MSEPLEAIAGRIVQLTTSMQKAQGIGTGPVLAVVRNEATGKLYVGLNHSMLPSPLSETIGKAIVGQMQRIAAGQLVVVHSEAWALGGHAEVRALNAAILEREKQLGRKLTETDLKVFEVHVAWLSGKRRGDAAPRCEHCMRLTRGVRVTDSVFHAEGGVSGTIQAPQRGLVVRGDGQVPPAKPAGGEVGPGARPGGGVRGTMGNAALGLLDAGIALATPAIKNWFAENHLKDKWEAQYRDKVSKVLADAYLWALVWLIAPRLSEIRRVKASGHPVLFHVLIDTEWVLTDFGWAATKVESTSTSLLFPGDTPVEWPVWQPKRTGAGVFFNSPQRRNSRLTYDITL</sequence>
<name>A0A518GZ02_9BACT</name>
<dbReference type="KEGG" id="tpla:ElP_16310"/>